<evidence type="ECO:0008006" key="4">
    <source>
        <dbReference type="Google" id="ProtNLM"/>
    </source>
</evidence>
<feature type="transmembrane region" description="Helical" evidence="1">
    <location>
        <begin position="30"/>
        <end position="49"/>
    </location>
</feature>
<gene>
    <name evidence="2" type="ORF">FJR03_08165</name>
</gene>
<dbReference type="AlphaFoldDB" id="A0A7M1AW66"/>
<evidence type="ECO:0000313" key="3">
    <source>
        <dbReference type="Proteomes" id="UP000593910"/>
    </source>
</evidence>
<accession>A0A7M1AW66</accession>
<dbReference type="RefSeq" id="WP_193113030.1">
    <property type="nucleotide sequence ID" value="NZ_CP041165.1"/>
</dbReference>
<keyword evidence="1" id="KW-0472">Membrane</keyword>
<dbReference type="EMBL" id="CP041165">
    <property type="protein sequence ID" value="QOP41711.1"/>
    <property type="molecule type" value="Genomic_DNA"/>
</dbReference>
<organism evidence="2 3">
    <name type="scientific">Sulfurimonas marina</name>
    <dbReference type="NCBI Taxonomy" id="2590551"/>
    <lineage>
        <taxon>Bacteria</taxon>
        <taxon>Pseudomonadati</taxon>
        <taxon>Campylobacterota</taxon>
        <taxon>Epsilonproteobacteria</taxon>
        <taxon>Campylobacterales</taxon>
        <taxon>Sulfurimonadaceae</taxon>
        <taxon>Sulfurimonas</taxon>
    </lineage>
</organism>
<feature type="transmembrane region" description="Helical" evidence="1">
    <location>
        <begin position="91"/>
        <end position="111"/>
    </location>
</feature>
<dbReference type="Proteomes" id="UP000593910">
    <property type="component" value="Chromosome"/>
</dbReference>
<dbReference type="KEGG" id="smax:FJR03_08165"/>
<sequence length="112" mass="12905">MVYITLFLLFFYLKIARVHTKQEKVTLLFVSQHTLIALSALATLYYGFITEPWYFLIPAMWFFFIIAALMVTAMMVGIFIDGIALVGLSRIYRFLPLLTLVIVTLSTSLWVV</sequence>
<name>A0A7M1AW66_9BACT</name>
<protein>
    <recommendedName>
        <fullName evidence="4">DUF3325 domain-containing protein</fullName>
    </recommendedName>
</protein>
<keyword evidence="3" id="KW-1185">Reference proteome</keyword>
<keyword evidence="1" id="KW-0812">Transmembrane</keyword>
<reference evidence="2 3" key="1">
    <citation type="submission" date="2019-06" db="EMBL/GenBank/DDBJ databases">
        <title>Sulfurimonas gotlandica sp. nov., a chemoautotrophic and psychrotolerant epsilonproteobacterium isolated from a pelagic redoxcline, and an emended description of the genus Sulfurimonas.</title>
        <authorList>
            <person name="Wang S."/>
            <person name="Jiang L."/>
            <person name="Shao Z."/>
        </authorList>
    </citation>
    <scope>NUCLEOTIDE SEQUENCE [LARGE SCALE GENOMIC DNA]</scope>
    <source>
        <strain evidence="2 3">B2</strain>
    </source>
</reference>
<keyword evidence="1" id="KW-1133">Transmembrane helix</keyword>
<proteinExistence type="predicted"/>
<feature type="transmembrane region" description="Helical" evidence="1">
    <location>
        <begin position="61"/>
        <end position="85"/>
    </location>
</feature>
<evidence type="ECO:0000313" key="2">
    <source>
        <dbReference type="EMBL" id="QOP41711.1"/>
    </source>
</evidence>
<evidence type="ECO:0000256" key="1">
    <source>
        <dbReference type="SAM" id="Phobius"/>
    </source>
</evidence>